<proteinExistence type="predicted"/>
<protein>
    <submittedName>
        <fullName evidence="1">Uncharacterized protein</fullName>
    </submittedName>
</protein>
<dbReference type="EMBL" id="MZ334521">
    <property type="protein sequence ID" value="UBF22649.1"/>
    <property type="molecule type" value="Genomic_DNA"/>
</dbReference>
<evidence type="ECO:0000313" key="2">
    <source>
        <dbReference type="Proteomes" id="UP000827232"/>
    </source>
</evidence>
<accession>A0AAE8XYY0</accession>
<dbReference type="Proteomes" id="UP000827232">
    <property type="component" value="Segment"/>
</dbReference>
<reference evidence="1" key="1">
    <citation type="submission" date="2021-05" db="EMBL/GenBank/DDBJ databases">
        <title>Diversity, taxonomy and evolution of archaeal viruses of the class Caudoviricetes.</title>
        <authorList>
            <person name="Liu Y."/>
            <person name="Demina T.A."/>
            <person name="Roux S."/>
            <person name="Aiewsakun P."/>
            <person name="Kazlauskas D."/>
            <person name="Simmonds P."/>
            <person name="Prangishvili D."/>
            <person name="Oksanen H.M."/>
            <person name="Krupovic M."/>
        </authorList>
    </citation>
    <scope>NUCLEOTIDE SEQUENCE</scope>
    <source>
        <strain evidence="1">HRTV-25/14</strain>
    </source>
</reference>
<evidence type="ECO:0000313" key="1">
    <source>
        <dbReference type="EMBL" id="UBF22649.1"/>
    </source>
</evidence>
<keyword evidence="2" id="KW-1185">Reference proteome</keyword>
<organism evidence="1 2">
    <name type="scientific">Halorubrum tailed virus 25</name>
    <dbReference type="NCBI Taxonomy" id="2878006"/>
    <lineage>
        <taxon>Viruses</taxon>
        <taxon>Duplodnaviria</taxon>
        <taxon>Heunggongvirae</taxon>
        <taxon>Uroviricota</taxon>
        <taxon>Caudoviricetes</taxon>
        <taxon>Thumleimavirales</taxon>
        <taxon>Hafunaviridae</taxon>
        <taxon>Laminvirus</taxon>
        <taxon>Laminvirus thailandense</taxon>
        <taxon>Laminvirus HRTV25</taxon>
    </lineage>
</organism>
<gene>
    <name evidence="1" type="ORF">HRTV-25_gp68</name>
</gene>
<sequence>MRRERYSPYFLSHTLHRHSGPCPGPGAGTGYGKLVVWFMPKWTEQDSNLRLDIVLSQAGLFIPNPCPVLGRYHYQSFQPG</sequence>
<name>A0AAE8XYY0_9CAUD</name>